<gene>
    <name evidence="2" type="ORF">Ari01nite_21220</name>
</gene>
<dbReference type="InterPro" id="IPR035992">
    <property type="entry name" value="Ricin_B-like_lectins"/>
</dbReference>
<dbReference type="AlphaFoldDB" id="A0A919N052"/>
<proteinExistence type="predicted"/>
<reference evidence="2" key="1">
    <citation type="submission" date="2021-01" db="EMBL/GenBank/DDBJ databases">
        <title>Whole genome shotgun sequence of Actinoplanes rishiriensis NBRC 108556.</title>
        <authorList>
            <person name="Komaki H."/>
            <person name="Tamura T."/>
        </authorList>
    </citation>
    <scope>NUCLEOTIDE SEQUENCE</scope>
    <source>
        <strain evidence="2">NBRC 108556</strain>
    </source>
</reference>
<dbReference type="Pfam" id="PF14200">
    <property type="entry name" value="RicinB_lectin_2"/>
    <property type="match status" value="1"/>
</dbReference>
<dbReference type="InterPro" id="IPR000772">
    <property type="entry name" value="Ricin_B_lectin"/>
</dbReference>
<organism evidence="2 3">
    <name type="scientific">Paractinoplanes rishiriensis</name>
    <dbReference type="NCBI Taxonomy" id="1050105"/>
    <lineage>
        <taxon>Bacteria</taxon>
        <taxon>Bacillati</taxon>
        <taxon>Actinomycetota</taxon>
        <taxon>Actinomycetes</taxon>
        <taxon>Micromonosporales</taxon>
        <taxon>Micromonosporaceae</taxon>
        <taxon>Paractinoplanes</taxon>
    </lineage>
</organism>
<evidence type="ECO:0000313" key="3">
    <source>
        <dbReference type="Proteomes" id="UP000636960"/>
    </source>
</evidence>
<feature type="domain" description="Ricin B lectin" evidence="1">
    <location>
        <begin position="19"/>
        <end position="68"/>
    </location>
</feature>
<keyword evidence="3" id="KW-1185">Reference proteome</keyword>
<accession>A0A919N052</accession>
<evidence type="ECO:0000259" key="1">
    <source>
        <dbReference type="Pfam" id="PF14200"/>
    </source>
</evidence>
<comment type="caution">
    <text evidence="2">The sequence shown here is derived from an EMBL/GenBank/DDBJ whole genome shotgun (WGS) entry which is preliminary data.</text>
</comment>
<dbReference type="EMBL" id="BOMV01000016">
    <property type="protein sequence ID" value="GIE94657.1"/>
    <property type="molecule type" value="Genomic_DNA"/>
</dbReference>
<name>A0A919N052_9ACTN</name>
<dbReference type="SUPFAM" id="SSF50370">
    <property type="entry name" value="Ricin B-like lectins"/>
    <property type="match status" value="1"/>
</dbReference>
<evidence type="ECO:0000313" key="2">
    <source>
        <dbReference type="EMBL" id="GIE94657.1"/>
    </source>
</evidence>
<dbReference type="PROSITE" id="PS50231">
    <property type="entry name" value="RICIN_B_LECTIN"/>
    <property type="match status" value="1"/>
</dbReference>
<protein>
    <recommendedName>
        <fullName evidence="1">Ricin B lectin domain-containing protein</fullName>
    </recommendedName>
</protein>
<sequence>MAIGSCRSPDTNQIPTVRQWQVVATGAFAQLRPRHSGKHLDVNAWSTVNGGNIQQRTCNGANNQLWSFAAA</sequence>
<dbReference type="Proteomes" id="UP000636960">
    <property type="component" value="Unassembled WGS sequence"/>
</dbReference>
<dbReference type="Gene3D" id="2.80.10.50">
    <property type="match status" value="1"/>
</dbReference>